<evidence type="ECO:0000313" key="3">
    <source>
        <dbReference type="EMBL" id="KAL1527796.1"/>
    </source>
</evidence>
<protein>
    <recommendedName>
        <fullName evidence="2">Chromo domain-containing protein</fullName>
    </recommendedName>
</protein>
<dbReference type="AlphaFoldDB" id="A0AB34K0N4"/>
<dbReference type="Pfam" id="PF00385">
    <property type="entry name" value="Chromo"/>
    <property type="match status" value="1"/>
</dbReference>
<accession>A0AB34K0N4</accession>
<evidence type="ECO:0000313" key="4">
    <source>
        <dbReference type="Proteomes" id="UP001515480"/>
    </source>
</evidence>
<dbReference type="PROSITE" id="PS50013">
    <property type="entry name" value="CHROMO_2"/>
    <property type="match status" value="1"/>
</dbReference>
<reference evidence="3 4" key="1">
    <citation type="journal article" date="2024" name="Science">
        <title>Giant polyketide synthase enzymes in the biosynthesis of giant marine polyether toxins.</title>
        <authorList>
            <person name="Fallon T.R."/>
            <person name="Shende V.V."/>
            <person name="Wierzbicki I.H."/>
            <person name="Pendleton A.L."/>
            <person name="Watervoot N.F."/>
            <person name="Auber R.P."/>
            <person name="Gonzalez D.J."/>
            <person name="Wisecaver J.H."/>
            <person name="Moore B.S."/>
        </authorList>
    </citation>
    <scope>NUCLEOTIDE SEQUENCE [LARGE SCALE GENOMIC DNA]</scope>
    <source>
        <strain evidence="3 4">12B1</strain>
    </source>
</reference>
<dbReference type="Gene3D" id="2.40.50.40">
    <property type="match status" value="1"/>
</dbReference>
<proteinExistence type="predicted"/>
<evidence type="ECO:0000259" key="2">
    <source>
        <dbReference type="PROSITE" id="PS50013"/>
    </source>
</evidence>
<dbReference type="Proteomes" id="UP001515480">
    <property type="component" value="Unassembled WGS sequence"/>
</dbReference>
<name>A0AB34K0N4_PRYPA</name>
<feature type="compositionally biased region" description="Pro residues" evidence="1">
    <location>
        <begin position="221"/>
        <end position="231"/>
    </location>
</feature>
<dbReference type="InterPro" id="IPR000953">
    <property type="entry name" value="Chromo/chromo_shadow_dom"/>
</dbReference>
<feature type="region of interest" description="Disordered" evidence="1">
    <location>
        <begin position="184"/>
        <end position="240"/>
    </location>
</feature>
<evidence type="ECO:0000256" key="1">
    <source>
        <dbReference type="SAM" id="MobiDB-lite"/>
    </source>
</evidence>
<gene>
    <name evidence="3" type="ORF">AB1Y20_009179</name>
</gene>
<sequence length="318" mass="34613">MSSLASAGALTNDLSQTLYLNTLANKKKFDLRRDTSLSFNVGDKVLVVKGLLVDNALPKAECPTTGPYTVCKRLPNDNYLLSGKGANRFRTPIHVDRLLPFLEERSDEAACRSPVEAIVSYRVRSVDDVRVVEYRVRWSGFAKSYDRWLSADYLTTIPHLVEAYCARHQLPFNTTSSEFVVAPATPASLPPATPGTPRRHFRTRPDSPPPVVELVSNAPSSAPPETPPPSVEPVDAPLEAPVPGLTEPALVDASLPFVAKMVKGRWLYGCHRVSSQGSSTRWFGEKTFMPNDLASTHFAALRAAFSSSASSNAPPPAP</sequence>
<keyword evidence="4" id="KW-1185">Reference proteome</keyword>
<dbReference type="InterPro" id="IPR023780">
    <property type="entry name" value="Chromo_domain"/>
</dbReference>
<dbReference type="InterPro" id="IPR016197">
    <property type="entry name" value="Chromo-like_dom_sf"/>
</dbReference>
<comment type="caution">
    <text evidence="3">The sequence shown here is derived from an EMBL/GenBank/DDBJ whole genome shotgun (WGS) entry which is preliminary data.</text>
</comment>
<dbReference type="SUPFAM" id="SSF54160">
    <property type="entry name" value="Chromo domain-like"/>
    <property type="match status" value="1"/>
</dbReference>
<organism evidence="3 4">
    <name type="scientific">Prymnesium parvum</name>
    <name type="common">Toxic golden alga</name>
    <dbReference type="NCBI Taxonomy" id="97485"/>
    <lineage>
        <taxon>Eukaryota</taxon>
        <taxon>Haptista</taxon>
        <taxon>Haptophyta</taxon>
        <taxon>Prymnesiophyceae</taxon>
        <taxon>Prymnesiales</taxon>
        <taxon>Prymnesiaceae</taxon>
        <taxon>Prymnesium</taxon>
    </lineage>
</organism>
<dbReference type="EMBL" id="JBGBPQ010000002">
    <property type="protein sequence ID" value="KAL1527796.1"/>
    <property type="molecule type" value="Genomic_DNA"/>
</dbReference>
<feature type="domain" description="Chromo" evidence="2">
    <location>
        <begin position="113"/>
        <end position="176"/>
    </location>
</feature>
<dbReference type="SMART" id="SM00298">
    <property type="entry name" value="CHROMO"/>
    <property type="match status" value="1"/>
</dbReference>